<keyword evidence="1" id="KW-1133">Transmembrane helix</keyword>
<comment type="caution">
    <text evidence="3">The sequence shown here is derived from an EMBL/GenBank/DDBJ whole genome shotgun (WGS) entry which is preliminary data.</text>
</comment>
<evidence type="ECO:0000313" key="3">
    <source>
        <dbReference type="EMBL" id="RVW14769.1"/>
    </source>
</evidence>
<name>A0A438BUY1_VITVI</name>
<evidence type="ECO:0000256" key="1">
    <source>
        <dbReference type="SAM" id="Phobius"/>
    </source>
</evidence>
<dbReference type="Pfam" id="PF07727">
    <property type="entry name" value="RVT_2"/>
    <property type="match status" value="1"/>
</dbReference>
<dbReference type="InterPro" id="IPR013103">
    <property type="entry name" value="RVT_2"/>
</dbReference>
<protein>
    <submittedName>
        <fullName evidence="3">Retrovirus-related Pol polyprotein from transposon RE2</fullName>
    </submittedName>
</protein>
<dbReference type="AlphaFoldDB" id="A0A438BUY1"/>
<sequence length="92" mass="10528">MTLLKGIKLAWWQRASLNKKRWILLILFSPVAKLVTVKVLLAIAASHGWYFSQLDVNNAFLHGDLFEEVYISLPLGYVREEANLLANTICRL</sequence>
<dbReference type="EMBL" id="QGNW01002611">
    <property type="protein sequence ID" value="RVW14769.1"/>
    <property type="molecule type" value="Genomic_DNA"/>
</dbReference>
<accession>A0A438BUY1</accession>
<reference evidence="3 4" key="1">
    <citation type="journal article" date="2018" name="PLoS Genet.">
        <title>Population sequencing reveals clonal diversity and ancestral inbreeding in the grapevine cultivar Chardonnay.</title>
        <authorList>
            <person name="Roach M.J."/>
            <person name="Johnson D.L."/>
            <person name="Bohlmann J."/>
            <person name="van Vuuren H.J."/>
            <person name="Jones S.J."/>
            <person name="Pretorius I.S."/>
            <person name="Schmidt S.A."/>
            <person name="Borneman A.R."/>
        </authorList>
    </citation>
    <scope>NUCLEOTIDE SEQUENCE [LARGE SCALE GENOMIC DNA]</scope>
    <source>
        <strain evidence="4">cv. Chardonnay</strain>
        <tissue evidence="3">Leaf</tissue>
    </source>
</reference>
<feature type="domain" description="Reverse transcriptase Ty1/copia-type" evidence="2">
    <location>
        <begin position="27"/>
        <end position="81"/>
    </location>
</feature>
<proteinExistence type="predicted"/>
<feature type="transmembrane region" description="Helical" evidence="1">
    <location>
        <begin position="21"/>
        <end position="45"/>
    </location>
</feature>
<keyword evidence="1" id="KW-0812">Transmembrane</keyword>
<evidence type="ECO:0000259" key="2">
    <source>
        <dbReference type="Pfam" id="PF07727"/>
    </source>
</evidence>
<dbReference type="Proteomes" id="UP000288805">
    <property type="component" value="Unassembled WGS sequence"/>
</dbReference>
<keyword evidence="1" id="KW-0472">Membrane</keyword>
<evidence type="ECO:0000313" key="4">
    <source>
        <dbReference type="Proteomes" id="UP000288805"/>
    </source>
</evidence>
<organism evidence="3 4">
    <name type="scientific">Vitis vinifera</name>
    <name type="common">Grape</name>
    <dbReference type="NCBI Taxonomy" id="29760"/>
    <lineage>
        <taxon>Eukaryota</taxon>
        <taxon>Viridiplantae</taxon>
        <taxon>Streptophyta</taxon>
        <taxon>Embryophyta</taxon>
        <taxon>Tracheophyta</taxon>
        <taxon>Spermatophyta</taxon>
        <taxon>Magnoliopsida</taxon>
        <taxon>eudicotyledons</taxon>
        <taxon>Gunneridae</taxon>
        <taxon>Pentapetalae</taxon>
        <taxon>rosids</taxon>
        <taxon>Vitales</taxon>
        <taxon>Vitaceae</taxon>
        <taxon>Viteae</taxon>
        <taxon>Vitis</taxon>
    </lineage>
</organism>
<gene>
    <name evidence="3" type="primary">RE2_1170</name>
    <name evidence="3" type="ORF">CK203_091034</name>
</gene>